<evidence type="ECO:0000259" key="3">
    <source>
        <dbReference type="Pfam" id="PF25358"/>
    </source>
</evidence>
<dbReference type="RefSeq" id="XP_070915436.1">
    <property type="nucleotide sequence ID" value="XM_071059335.1"/>
</dbReference>
<dbReference type="GeneID" id="98174658"/>
<sequence>MDVFMRNLPPDLTDRVLQKHLQPFMETLSITDYTCEKQRKRTIGFLTFLHERDGKKFLQHHGEELLPHQPALLSTRVPGFGLSGHPKSQMPRHPPTRARLSLMGKHIFCKASNRKPHEFALNLKAIEHEVNQRQSHINSEPRPAETAHTLSASELHCGYHTFVDGTLTFTAEWTAIEPSIVKFAKRNLTIKLTRRDVQLLIPFQSIIELVWWQDGSAVITLSSPPTFLASGLQDDDPIAQFAALLLPDSAAKPKRARVEAIEPDHGLVSAFCLVYHFRVPNPVIGHGNTDFHSEMSRIRRKQLFPITHYRFGFRYAHAAQGLGFYVDASKNLRMQLAAYNTNGALPFDLLFLLQALVANGYLHPSTISALAKTLAQLFAAANKAGTGQRPVSIDAFKKLFEWIDYPSPYGNPRMFEVDGILEYLEEEERRVQDGYTVRSELFSETQNRARIFRAVVTPARITLHGPEMEAKNRVLRKYPNHVDYFLRVQFCDENGQDLFFSAKVSLDAIYSRFKDVLGKGIMIAGRVYTFLGFSHSSLRAHSLWLSAPFMYQGQLQIPESIITNLGKFEDIMSPARRAARIGQAFSETPFSVSLDANGIQVIEIPDVERNGRVFSDGVGTISPGAAEAIYEVLPESKGYPTCFQIRWAGAKGMLSVDPSLEGNTICIRPNSMVKFKSDDQVNLEICDVASKPMPMVLNRQLIKILEDMGAPSNWFLDLQERELRRLRGITASVYNTCSFLKTQSICESIQLPKFLRQTETMGIDYRTDHFLRSAVEAILLKELRLLKHKARIPVRKGMTLFGIMDETGYLKEGQVYVTYDTVQGRHCEPPGDGPVLVSRSPALHPGDIQLAYNAVPPAEHPLLQQRNCIVFSMWGDRDLPSQLSGGDLDGDVFHIIWDPDVVCPGTLKTFAPADYPRIPPLELNRPVTASDMAAFFVDFIQLDNLGVIATRHMALADLQADGTLAADCKELAELHSSAVDFSKTGRGVRLLDLPRGSRLRPDFLAPGPSVTIHDKTNAIEMDEYTVRQDDDDDEDNEEGPRHKYYRSDRILGQLYRGVDEEKIWAKDIKMKTSPKGPSFWDQLVAGIERRVSAIGPIEWQHRSAEAQRIRHAYEDAIYGVMTDCADHPHQPLKELEVFVGFIMNKRGVQTNRQRDRSVKLKDEFERITTWITREMRNPTSMSGYTSELDALELCLACLHAGWPKQSRKADAGHRGSAQDLESFKIVAAAALIRELLILERGTAAARANVRGGGYVGVNSRSK</sequence>
<dbReference type="InterPro" id="IPR012677">
    <property type="entry name" value="Nucleotide-bd_a/b_plait_sf"/>
</dbReference>
<comment type="catalytic activity">
    <reaction evidence="1">
        <text>RNA(n) + a ribonucleoside 5'-triphosphate = RNA(n+1) + diphosphate</text>
        <dbReference type="Rhea" id="RHEA:21248"/>
        <dbReference type="Rhea" id="RHEA-COMP:14527"/>
        <dbReference type="Rhea" id="RHEA-COMP:17342"/>
        <dbReference type="ChEBI" id="CHEBI:33019"/>
        <dbReference type="ChEBI" id="CHEBI:61557"/>
        <dbReference type="ChEBI" id="CHEBI:140395"/>
        <dbReference type="EC" id="2.7.7.48"/>
    </reaction>
</comment>
<dbReference type="CDD" id="cd00590">
    <property type="entry name" value="RRM_SF"/>
    <property type="match status" value="1"/>
</dbReference>
<dbReference type="EC" id="2.7.7.48" evidence="1"/>
<dbReference type="Pfam" id="PF25358">
    <property type="entry name" value="PH_fung_RdRP"/>
    <property type="match status" value="1"/>
</dbReference>
<keyword evidence="1" id="KW-0808">Transferase</keyword>
<keyword evidence="5" id="KW-1185">Reference proteome</keyword>
<dbReference type="Proteomes" id="UP001628179">
    <property type="component" value="Unassembled WGS sequence"/>
</dbReference>
<evidence type="ECO:0000313" key="4">
    <source>
        <dbReference type="EMBL" id="GAB1313705.1"/>
    </source>
</evidence>
<feature type="domain" description="RdRP-like PH" evidence="3">
    <location>
        <begin position="149"/>
        <end position="301"/>
    </location>
</feature>
<dbReference type="InterPro" id="IPR035979">
    <property type="entry name" value="RBD_domain_sf"/>
</dbReference>
<keyword evidence="1 4" id="KW-0696">RNA-directed RNA polymerase</keyword>
<dbReference type="GO" id="GO:0003968">
    <property type="term" value="F:RNA-directed RNA polymerase activity"/>
    <property type="evidence" value="ECO:0007669"/>
    <property type="project" value="UniProtKB-KW"/>
</dbReference>
<keyword evidence="1" id="KW-0548">Nucleotidyltransferase</keyword>
<keyword evidence="1" id="KW-0694">RNA-binding</keyword>
<evidence type="ECO:0000259" key="2">
    <source>
        <dbReference type="Pfam" id="PF05183"/>
    </source>
</evidence>
<dbReference type="InterPro" id="IPR057503">
    <property type="entry name" value="PH_RdRP"/>
</dbReference>
<organism evidence="4 5">
    <name type="scientific">Madurella fahalii</name>
    <dbReference type="NCBI Taxonomy" id="1157608"/>
    <lineage>
        <taxon>Eukaryota</taxon>
        <taxon>Fungi</taxon>
        <taxon>Dikarya</taxon>
        <taxon>Ascomycota</taxon>
        <taxon>Pezizomycotina</taxon>
        <taxon>Sordariomycetes</taxon>
        <taxon>Sordariomycetidae</taxon>
        <taxon>Sordariales</taxon>
        <taxon>Sordariales incertae sedis</taxon>
        <taxon>Madurella</taxon>
    </lineage>
</organism>
<comment type="similarity">
    <text evidence="1">Belongs to the RdRP family.</text>
</comment>
<reference evidence="4 5" key="1">
    <citation type="submission" date="2024-09" db="EMBL/GenBank/DDBJ databases">
        <title>Itraconazole resistance in Madurella fahalii resulting from another homologue of gene encoding cytochrome P450 14-alpha sterol demethylase (CYP51).</title>
        <authorList>
            <person name="Yoshioka I."/>
            <person name="Fahal A.H."/>
            <person name="Kaneko S."/>
            <person name="Yaguchi T."/>
        </authorList>
    </citation>
    <scope>NUCLEOTIDE SEQUENCE [LARGE SCALE GENOMIC DNA]</scope>
    <source>
        <strain evidence="4 5">IFM 68171</strain>
    </source>
</reference>
<feature type="domain" description="RDRP core" evidence="2">
    <location>
        <begin position="456"/>
        <end position="1058"/>
    </location>
</feature>
<dbReference type="SUPFAM" id="SSF54928">
    <property type="entry name" value="RNA-binding domain, RBD"/>
    <property type="match status" value="1"/>
</dbReference>
<dbReference type="PANTHER" id="PTHR23079:SF17">
    <property type="entry name" value="RNA-DEPENDENT RNA POLYMERASE"/>
    <property type="match status" value="1"/>
</dbReference>
<dbReference type="InterPro" id="IPR007855">
    <property type="entry name" value="RDRP"/>
</dbReference>
<evidence type="ECO:0000256" key="1">
    <source>
        <dbReference type="RuleBase" id="RU363098"/>
    </source>
</evidence>
<accession>A0ABQ0G7K8</accession>
<dbReference type="PANTHER" id="PTHR23079">
    <property type="entry name" value="RNA-DEPENDENT RNA POLYMERASE"/>
    <property type="match status" value="1"/>
</dbReference>
<dbReference type="EMBL" id="BAAFSV010000002">
    <property type="protein sequence ID" value="GAB1313705.1"/>
    <property type="molecule type" value="Genomic_DNA"/>
</dbReference>
<gene>
    <name evidence="4" type="ORF">MFIFM68171_03915</name>
</gene>
<proteinExistence type="inferred from homology"/>
<evidence type="ECO:0000313" key="5">
    <source>
        <dbReference type="Proteomes" id="UP001628179"/>
    </source>
</evidence>
<comment type="caution">
    <text evidence="4">The sequence shown here is derived from an EMBL/GenBank/DDBJ whole genome shotgun (WGS) entry which is preliminary data.</text>
</comment>
<dbReference type="Gene3D" id="3.30.70.330">
    <property type="match status" value="1"/>
</dbReference>
<protein>
    <recommendedName>
        <fullName evidence="1">RNA-dependent RNA polymerase</fullName>
        <ecNumber evidence="1">2.7.7.48</ecNumber>
    </recommendedName>
</protein>
<dbReference type="InterPro" id="IPR057596">
    <property type="entry name" value="RDRP_core"/>
</dbReference>
<name>A0ABQ0G7K8_9PEZI</name>
<dbReference type="Pfam" id="PF05183">
    <property type="entry name" value="RdRP"/>
    <property type="match status" value="1"/>
</dbReference>